<dbReference type="Gene3D" id="3.40.630.30">
    <property type="match status" value="1"/>
</dbReference>
<gene>
    <name evidence="2" type="ORF">J7T18_11830</name>
</gene>
<name>A0A8I2DAT3_9GAMM</name>
<accession>A0A8I2DAT3</accession>
<dbReference type="SUPFAM" id="SSF55729">
    <property type="entry name" value="Acyl-CoA N-acyltransferases (Nat)"/>
    <property type="match status" value="1"/>
</dbReference>
<dbReference type="RefSeq" id="WP_210848548.1">
    <property type="nucleotide sequence ID" value="NZ_JAGKLY010000004.1"/>
</dbReference>
<dbReference type="InterPro" id="IPR027365">
    <property type="entry name" value="GNAT_acetyltra_YdfB-like"/>
</dbReference>
<dbReference type="Pfam" id="PF12746">
    <property type="entry name" value="GNAT_acetyltran"/>
    <property type="match status" value="1"/>
</dbReference>
<organism evidence="2 3">
    <name type="scientific">Providencia huaxiensis</name>
    <dbReference type="NCBI Taxonomy" id="2027290"/>
    <lineage>
        <taxon>Bacteria</taxon>
        <taxon>Pseudomonadati</taxon>
        <taxon>Pseudomonadota</taxon>
        <taxon>Gammaproteobacteria</taxon>
        <taxon>Enterobacterales</taxon>
        <taxon>Morganellaceae</taxon>
        <taxon>Providencia</taxon>
    </lineage>
</organism>
<proteinExistence type="predicted"/>
<evidence type="ECO:0000313" key="3">
    <source>
        <dbReference type="Proteomes" id="UP000674270"/>
    </source>
</evidence>
<dbReference type="InterPro" id="IPR000182">
    <property type="entry name" value="GNAT_dom"/>
</dbReference>
<evidence type="ECO:0000259" key="1">
    <source>
        <dbReference type="PROSITE" id="PS51186"/>
    </source>
</evidence>
<dbReference type="Proteomes" id="UP000674270">
    <property type="component" value="Unassembled WGS sequence"/>
</dbReference>
<evidence type="ECO:0000313" key="2">
    <source>
        <dbReference type="EMBL" id="MBQ0268986.1"/>
    </source>
</evidence>
<protein>
    <submittedName>
        <fullName evidence="2">GNAT family N-acetyltransferase</fullName>
    </submittedName>
</protein>
<sequence>MMPLINNDIAAYWLKEKTSGECYLNQSDLAVYVNAHIDEDYLAVAIQEQNKYWLSLHPQLCAKLSITPDLTREVAEILRDTLAEQWHGADQFFYFSQEALSKLQQQQILSDIRVLTNIDAAVFQSFCEASSEDDLEGASVELDHWLVYGLFSNDQLIAVASMYPWDDEKLAIADLGVLTLSEHRGKGHARELVSAICKVALEKGYQPQYRCQLDNTASLALANSLGLIPYIKWDVIVHPNAEI</sequence>
<dbReference type="CDD" id="cd04301">
    <property type="entry name" value="NAT_SF"/>
    <property type="match status" value="1"/>
</dbReference>
<dbReference type="AlphaFoldDB" id="A0A8I2DAT3"/>
<dbReference type="GO" id="GO:0016747">
    <property type="term" value="F:acyltransferase activity, transferring groups other than amino-acyl groups"/>
    <property type="evidence" value="ECO:0007669"/>
    <property type="project" value="InterPro"/>
</dbReference>
<comment type="caution">
    <text evidence="2">The sequence shown here is derived from an EMBL/GenBank/DDBJ whole genome shotgun (WGS) entry which is preliminary data.</text>
</comment>
<dbReference type="PROSITE" id="PS51186">
    <property type="entry name" value="GNAT"/>
    <property type="match status" value="1"/>
</dbReference>
<keyword evidence="2" id="KW-0808">Transferase</keyword>
<feature type="domain" description="N-acetyltransferase" evidence="1">
    <location>
        <begin position="110"/>
        <end position="243"/>
    </location>
</feature>
<reference evidence="2" key="1">
    <citation type="submission" date="2021-03" db="EMBL/GenBank/DDBJ databases">
        <authorList>
            <person name="Stanton E."/>
        </authorList>
    </citation>
    <scope>NUCLEOTIDE SEQUENCE</scope>
    <source>
        <strain evidence="2">2020EL-00113</strain>
    </source>
</reference>
<dbReference type="InterPro" id="IPR016181">
    <property type="entry name" value="Acyl_CoA_acyltransferase"/>
</dbReference>
<dbReference type="EMBL" id="JAGKLY010000004">
    <property type="protein sequence ID" value="MBQ0268986.1"/>
    <property type="molecule type" value="Genomic_DNA"/>
</dbReference>